<dbReference type="VEuPathDB" id="FungiDB:BCV72DRAFT_287970"/>
<dbReference type="GO" id="GO:0003677">
    <property type="term" value="F:DNA binding"/>
    <property type="evidence" value="ECO:0007669"/>
    <property type="project" value="InterPro"/>
</dbReference>
<accession>A0A1X0RAM1</accession>
<dbReference type="GO" id="GO:0008270">
    <property type="term" value="F:zinc ion binding"/>
    <property type="evidence" value="ECO:0007669"/>
    <property type="project" value="InterPro"/>
</dbReference>
<keyword evidence="5" id="KW-0539">Nucleus</keyword>
<dbReference type="PANTHER" id="PTHR47338">
    <property type="entry name" value="ZN(II)2CYS6 TRANSCRIPTION FACTOR (EUROFUNG)-RELATED"/>
    <property type="match status" value="1"/>
</dbReference>
<dbReference type="Pfam" id="PF00172">
    <property type="entry name" value="Zn_clus"/>
    <property type="match status" value="1"/>
</dbReference>
<dbReference type="GO" id="GO:0000981">
    <property type="term" value="F:DNA-binding transcription factor activity, RNA polymerase II-specific"/>
    <property type="evidence" value="ECO:0007669"/>
    <property type="project" value="InterPro"/>
</dbReference>
<dbReference type="SUPFAM" id="SSF57701">
    <property type="entry name" value="Zn2/Cys6 DNA-binding domain"/>
    <property type="match status" value="1"/>
</dbReference>
<feature type="coiled-coil region" evidence="6">
    <location>
        <begin position="62"/>
        <end position="89"/>
    </location>
</feature>
<evidence type="ECO:0000256" key="6">
    <source>
        <dbReference type="SAM" id="Coils"/>
    </source>
</evidence>
<dbReference type="InterPro" id="IPR007219">
    <property type="entry name" value="XnlR_reg_dom"/>
</dbReference>
<dbReference type="CDD" id="cd12148">
    <property type="entry name" value="fungal_TF_MHR"/>
    <property type="match status" value="1"/>
</dbReference>
<dbReference type="CDD" id="cd00067">
    <property type="entry name" value="GAL4"/>
    <property type="match status" value="1"/>
</dbReference>
<dbReference type="PANTHER" id="PTHR47338:SF5">
    <property type="entry name" value="ZN(II)2CYS6 TRANSCRIPTION FACTOR (EUROFUNG)"/>
    <property type="match status" value="1"/>
</dbReference>
<dbReference type="Proteomes" id="UP000242414">
    <property type="component" value="Unassembled WGS sequence"/>
</dbReference>
<comment type="subcellular location">
    <subcellularLocation>
        <location evidence="1">Nucleus</location>
    </subcellularLocation>
</comment>
<dbReference type="SMART" id="SM00906">
    <property type="entry name" value="Fungal_trans"/>
    <property type="match status" value="1"/>
</dbReference>
<dbReference type="Gene3D" id="4.10.240.10">
    <property type="entry name" value="Zn(2)-C6 fungal-type DNA-binding domain"/>
    <property type="match status" value="1"/>
</dbReference>
<evidence type="ECO:0000313" key="8">
    <source>
        <dbReference type="EMBL" id="ORE09107.1"/>
    </source>
</evidence>
<keyword evidence="4" id="KW-0804">Transcription</keyword>
<evidence type="ECO:0000256" key="2">
    <source>
        <dbReference type="ARBA" id="ARBA00022723"/>
    </source>
</evidence>
<evidence type="ECO:0000256" key="3">
    <source>
        <dbReference type="ARBA" id="ARBA00023015"/>
    </source>
</evidence>
<dbReference type="AlphaFoldDB" id="A0A1X0RAM1"/>
<reference evidence="8" key="1">
    <citation type="journal article" date="2016" name="Proc. Natl. Acad. Sci. U.S.A.">
        <title>Lipid metabolic changes in an early divergent fungus govern the establishment of a mutualistic symbiosis with endobacteria.</title>
        <authorList>
            <person name="Lastovetsky O.A."/>
            <person name="Gaspar M.L."/>
            <person name="Mondo S.J."/>
            <person name="LaButti K.M."/>
            <person name="Sandor L."/>
            <person name="Grigoriev I.V."/>
            <person name="Henry S.A."/>
            <person name="Pawlowska T.E."/>
        </authorList>
    </citation>
    <scope>NUCLEOTIDE SEQUENCE [LARGE SCALE GENOMIC DNA]</scope>
    <source>
        <strain evidence="8">ATCC 52814</strain>
    </source>
</reference>
<evidence type="ECO:0000256" key="5">
    <source>
        <dbReference type="ARBA" id="ARBA00023242"/>
    </source>
</evidence>
<dbReference type="GO" id="GO:0006351">
    <property type="term" value="P:DNA-templated transcription"/>
    <property type="evidence" value="ECO:0007669"/>
    <property type="project" value="InterPro"/>
</dbReference>
<evidence type="ECO:0000256" key="1">
    <source>
        <dbReference type="ARBA" id="ARBA00004123"/>
    </source>
</evidence>
<organism evidence="8">
    <name type="scientific">Rhizopus microsporus var. microsporus</name>
    <dbReference type="NCBI Taxonomy" id="86635"/>
    <lineage>
        <taxon>Eukaryota</taxon>
        <taxon>Fungi</taxon>
        <taxon>Fungi incertae sedis</taxon>
        <taxon>Mucoromycota</taxon>
        <taxon>Mucoromycotina</taxon>
        <taxon>Mucoromycetes</taxon>
        <taxon>Mucorales</taxon>
        <taxon>Mucorineae</taxon>
        <taxon>Rhizopodaceae</taxon>
        <taxon>Rhizopus</taxon>
    </lineage>
</organism>
<keyword evidence="2" id="KW-0479">Metal-binding</keyword>
<dbReference type="InterPro" id="IPR050815">
    <property type="entry name" value="TF_fung"/>
</dbReference>
<gene>
    <name evidence="8" type="ORF">BCV72DRAFT_287970</name>
</gene>
<dbReference type="InterPro" id="IPR001138">
    <property type="entry name" value="Zn2Cys6_DnaBD"/>
</dbReference>
<dbReference type="InterPro" id="IPR036864">
    <property type="entry name" value="Zn2-C6_fun-type_DNA-bd_sf"/>
</dbReference>
<dbReference type="SMART" id="SM00066">
    <property type="entry name" value="GAL4"/>
    <property type="match status" value="1"/>
</dbReference>
<dbReference type="OrthoDB" id="3362851at2759"/>
<dbReference type="PROSITE" id="PS50048">
    <property type="entry name" value="ZN2_CY6_FUNGAL_2"/>
    <property type="match status" value="1"/>
</dbReference>
<keyword evidence="6" id="KW-0175">Coiled coil</keyword>
<name>A0A1X0RAM1_RHIZD</name>
<evidence type="ECO:0000259" key="7">
    <source>
        <dbReference type="PROSITE" id="PS50048"/>
    </source>
</evidence>
<dbReference type="EMBL" id="KV921880">
    <property type="protein sequence ID" value="ORE09107.1"/>
    <property type="molecule type" value="Genomic_DNA"/>
</dbReference>
<proteinExistence type="predicted"/>
<dbReference type="PROSITE" id="PS00463">
    <property type="entry name" value="ZN2_CY6_FUNGAL_1"/>
    <property type="match status" value="1"/>
</dbReference>
<dbReference type="GO" id="GO:0005634">
    <property type="term" value="C:nucleus"/>
    <property type="evidence" value="ECO:0007669"/>
    <property type="project" value="UniProtKB-SubCell"/>
</dbReference>
<keyword evidence="3" id="KW-0805">Transcription regulation</keyword>
<evidence type="ECO:0000256" key="4">
    <source>
        <dbReference type="ARBA" id="ARBA00023163"/>
    </source>
</evidence>
<sequence>MASKQANTTNASKKIRMTMACERCRSKKVKCDFAHPQCARCQQAKAECSYDGSATQIDLFNLLKLNETVDSLQKRVQSIETDMKKVCDNTQYVADQLKNNKEDSKSKETPSCSHNAFLTTASNNNTRWSLSLTPRGLRIDTNIISFHDLYDILLSGISQYELHQHDTVDSSSQSSSSTDTATVAKKKPLWKSRLKTFPLYSSWEPCQRPDPLSSQLNDYQLSKKTMDEMIHIYNTCFLCLPCPKPNNSIASRYARGTLDPLLANAVFAWTARHAAIYHDLFPGQDPNQVGEPFFIKARSLIKERFMQTSVDTMHSLLIMYIYAIGIPIENKAEIESEAYIYLGLAIRMCLDLKMNHESTSEDKYEQERHRRYFWVLYFLETLGTIHTDKPFSLPPKNMITVKFPTVMEHEESIPEVKYRVEFMIHRFKSVRIFRDIIHKTAEEKPLLYHVSAIDKELQTWYAQLPSYFKYEPGDKDKRQWDTTSFKEQACIKLNFEYNFLLCQLYGLFFSKQFENEPSTIEILSRDKCLKAARTTTELLECWNQLKQNWCHFSLENLMMVTNLYGTIVSQPHDSERETAKENLEKIARILAASPVRHHKYVNSLVNCIKNIFLESLHTNLELDTIESLSISVPSQIQENTKPDATSTATTTAINTVRRPHYEVTSFIPKNNNTTMIDNNNHGRLPSNAFSEEMYFSDFVYTPTLMDYSLLPSSIMNYHNSALQCNNNNEILTNYNQLASSSSSSQPWMCHKLNESFYQDFSENGNNNNSNNNNNSRFY</sequence>
<feature type="domain" description="Zn(2)-C6 fungal-type" evidence="7">
    <location>
        <begin position="20"/>
        <end position="50"/>
    </location>
</feature>
<protein>
    <recommendedName>
        <fullName evidence="7">Zn(2)-C6 fungal-type domain-containing protein</fullName>
    </recommendedName>
</protein>